<dbReference type="RefSeq" id="WP_122970564.1">
    <property type="nucleotide sequence ID" value="NZ_RHLQ01000002.1"/>
</dbReference>
<sequence>MFKLFTNVCALLIVSGIILFVASFYTNISIWYGIEIAKCGGFLFIIAIFMQLLFEKETEKNHSKQQLVK</sequence>
<protein>
    <submittedName>
        <fullName evidence="2">Uncharacterized protein</fullName>
    </submittedName>
</protein>
<dbReference type="OrthoDB" id="2738944at2"/>
<feature type="transmembrane region" description="Helical" evidence="1">
    <location>
        <begin position="31"/>
        <end position="54"/>
    </location>
</feature>
<proteinExistence type="predicted"/>
<dbReference type="Proteomes" id="UP000279909">
    <property type="component" value="Unassembled WGS sequence"/>
</dbReference>
<keyword evidence="3" id="KW-1185">Reference proteome</keyword>
<dbReference type="EMBL" id="RHLQ01000002">
    <property type="protein sequence ID" value="RND01350.1"/>
    <property type="molecule type" value="Genomic_DNA"/>
</dbReference>
<organism evidence="2 3">
    <name type="scientific">Lysinibacillus halotolerans</name>
    <dbReference type="NCBI Taxonomy" id="1368476"/>
    <lineage>
        <taxon>Bacteria</taxon>
        <taxon>Bacillati</taxon>
        <taxon>Bacillota</taxon>
        <taxon>Bacilli</taxon>
        <taxon>Bacillales</taxon>
        <taxon>Bacillaceae</taxon>
        <taxon>Lysinibacillus</taxon>
    </lineage>
</organism>
<evidence type="ECO:0000313" key="3">
    <source>
        <dbReference type="Proteomes" id="UP000279909"/>
    </source>
</evidence>
<keyword evidence="1" id="KW-0812">Transmembrane</keyword>
<evidence type="ECO:0000313" key="2">
    <source>
        <dbReference type="EMBL" id="RND01350.1"/>
    </source>
</evidence>
<reference evidence="2 3" key="1">
    <citation type="journal article" date="2014" name="Int. J. Syst. Evol. Microbiol.">
        <title>Lysinibacillus halotolerans sp. nov., isolated from saline-alkaline soil.</title>
        <authorList>
            <person name="Kong D."/>
            <person name="Wang Y."/>
            <person name="Zhao B."/>
            <person name="Li Y."/>
            <person name="Song J."/>
            <person name="Zhai Y."/>
            <person name="Zhang C."/>
            <person name="Wang H."/>
            <person name="Chen X."/>
            <person name="Zhao B."/>
            <person name="Ruan Z."/>
        </authorList>
    </citation>
    <scope>NUCLEOTIDE SEQUENCE [LARGE SCALE GENOMIC DNA]</scope>
    <source>
        <strain evidence="2 3">MCCC 1A12703</strain>
    </source>
</reference>
<keyword evidence="1" id="KW-0472">Membrane</keyword>
<keyword evidence="1" id="KW-1133">Transmembrane helix</keyword>
<comment type="caution">
    <text evidence="2">The sequence shown here is derived from an EMBL/GenBank/DDBJ whole genome shotgun (WGS) entry which is preliminary data.</text>
</comment>
<feature type="transmembrane region" description="Helical" evidence="1">
    <location>
        <begin position="7"/>
        <end position="25"/>
    </location>
</feature>
<gene>
    <name evidence="2" type="ORF">EC501_01715</name>
</gene>
<accession>A0A3M8HFZ1</accession>
<evidence type="ECO:0000256" key="1">
    <source>
        <dbReference type="SAM" id="Phobius"/>
    </source>
</evidence>
<dbReference type="AlphaFoldDB" id="A0A3M8HFZ1"/>
<name>A0A3M8HFZ1_9BACI</name>